<protein>
    <recommendedName>
        <fullName evidence="3">Phage coat protein</fullName>
    </recommendedName>
</protein>
<dbReference type="EMBL" id="JACCCW010000002">
    <property type="protein sequence ID" value="NYF80566.1"/>
    <property type="molecule type" value="Genomic_DNA"/>
</dbReference>
<proteinExistence type="predicted"/>
<evidence type="ECO:0008006" key="3">
    <source>
        <dbReference type="Google" id="ProtNLM"/>
    </source>
</evidence>
<keyword evidence="2" id="KW-1185">Reference proteome</keyword>
<dbReference type="AlphaFoldDB" id="A0A7Y9PIN6"/>
<evidence type="ECO:0000313" key="2">
    <source>
        <dbReference type="Proteomes" id="UP000589520"/>
    </source>
</evidence>
<gene>
    <name evidence="1" type="ORF">HDF17_002886</name>
</gene>
<name>A0A7Y9PIN6_9BACT</name>
<comment type="caution">
    <text evidence="1">The sequence shown here is derived from an EMBL/GenBank/DDBJ whole genome shotgun (WGS) entry which is preliminary data.</text>
</comment>
<organism evidence="1 2">
    <name type="scientific">Granulicella arctica</name>
    <dbReference type="NCBI Taxonomy" id="940613"/>
    <lineage>
        <taxon>Bacteria</taxon>
        <taxon>Pseudomonadati</taxon>
        <taxon>Acidobacteriota</taxon>
        <taxon>Terriglobia</taxon>
        <taxon>Terriglobales</taxon>
        <taxon>Acidobacteriaceae</taxon>
        <taxon>Granulicella</taxon>
    </lineage>
</organism>
<reference evidence="1 2" key="1">
    <citation type="submission" date="2020-07" db="EMBL/GenBank/DDBJ databases">
        <title>Genomic Encyclopedia of Type Strains, Phase IV (KMG-V): Genome sequencing to study the core and pangenomes of soil and plant-associated prokaryotes.</title>
        <authorList>
            <person name="Whitman W."/>
        </authorList>
    </citation>
    <scope>NUCLEOTIDE SEQUENCE [LARGE SCALE GENOMIC DNA]</scope>
    <source>
        <strain evidence="1 2">X4EP2</strain>
    </source>
</reference>
<evidence type="ECO:0000313" key="1">
    <source>
        <dbReference type="EMBL" id="NYF80566.1"/>
    </source>
</evidence>
<dbReference type="Proteomes" id="UP000589520">
    <property type="component" value="Unassembled WGS sequence"/>
</dbReference>
<accession>A0A7Y9PIN6</accession>
<sequence length="333" mass="35019">MPQVQITDVIVPEEFTAYTVENSLVSTALSQSGVVAHNALIADQLQAGAESFTIPFWLDLSDTEADITNDDPTILSTPQKISANKQTVRKSFLHASWSEMSLASELSGDSALARIQSRVTAYWSRQIEKRVISTLLGVLASNVANNAGDMVNDISGAAGALANFNGGAVIDTALTMGDRLEDVAMIAMHSAIYGEALKNNEIEFFKPSENGVELKTYKGMAVILDDNLTPAAGIYTTILMGAGAIGYGMSAPRTGYGTELFRIPAAGNGGGQTVLHSRVNVGIHPLGYAWTDGTGGSAIAGDSPSIADLAVAAHWSRAVSQRKSVPLAFLISK</sequence>
<dbReference type="RefSeq" id="WP_179492060.1">
    <property type="nucleotide sequence ID" value="NZ_JACCCW010000002.1"/>
</dbReference>